<dbReference type="InterPro" id="IPR043502">
    <property type="entry name" value="DNA/RNA_pol_sf"/>
</dbReference>
<name>A0AAV8SLL1_9ROSI</name>
<keyword evidence="3" id="KW-1185">Reference proteome</keyword>
<accession>A0AAV8SLL1</accession>
<reference evidence="2 3" key="1">
    <citation type="submission" date="2021-09" db="EMBL/GenBank/DDBJ databases">
        <title>Genomic insights and catalytic innovation underlie evolution of tropane alkaloids biosynthesis.</title>
        <authorList>
            <person name="Wang Y.-J."/>
            <person name="Tian T."/>
            <person name="Huang J.-P."/>
            <person name="Huang S.-X."/>
        </authorList>
    </citation>
    <scope>NUCLEOTIDE SEQUENCE [LARGE SCALE GENOMIC DNA]</scope>
    <source>
        <strain evidence="2">KIB-2018</strain>
        <tissue evidence="2">Leaf</tissue>
    </source>
</reference>
<evidence type="ECO:0000313" key="3">
    <source>
        <dbReference type="Proteomes" id="UP001159364"/>
    </source>
</evidence>
<dbReference type="Proteomes" id="UP001159364">
    <property type="component" value="Linkage Group LG10"/>
</dbReference>
<dbReference type="PANTHER" id="PTHR11439">
    <property type="entry name" value="GAG-POL-RELATED RETROTRANSPOSON"/>
    <property type="match status" value="1"/>
</dbReference>
<comment type="caution">
    <text evidence="2">The sequence shown here is derived from an EMBL/GenBank/DDBJ whole genome shotgun (WGS) entry which is preliminary data.</text>
</comment>
<evidence type="ECO:0000259" key="1">
    <source>
        <dbReference type="Pfam" id="PF07727"/>
    </source>
</evidence>
<evidence type="ECO:0000313" key="2">
    <source>
        <dbReference type="EMBL" id="KAJ8753115.1"/>
    </source>
</evidence>
<dbReference type="PANTHER" id="PTHR11439:SF455">
    <property type="entry name" value="RLK (RECEPTOR-LIKE PROTEIN KINASE) 8, PUTATIVE-RELATED"/>
    <property type="match status" value="1"/>
</dbReference>
<dbReference type="AlphaFoldDB" id="A0AAV8SLL1"/>
<dbReference type="InterPro" id="IPR013103">
    <property type="entry name" value="RVT_2"/>
</dbReference>
<dbReference type="Pfam" id="PF07727">
    <property type="entry name" value="RVT_2"/>
    <property type="match status" value="1"/>
</dbReference>
<protein>
    <recommendedName>
        <fullName evidence="1">Reverse transcriptase Ty1/copia-type domain-containing protein</fullName>
    </recommendedName>
</protein>
<gene>
    <name evidence="2" type="ORF">K2173_017665</name>
</gene>
<organism evidence="2 3">
    <name type="scientific">Erythroxylum novogranatense</name>
    <dbReference type="NCBI Taxonomy" id="1862640"/>
    <lineage>
        <taxon>Eukaryota</taxon>
        <taxon>Viridiplantae</taxon>
        <taxon>Streptophyta</taxon>
        <taxon>Embryophyta</taxon>
        <taxon>Tracheophyta</taxon>
        <taxon>Spermatophyta</taxon>
        <taxon>Magnoliopsida</taxon>
        <taxon>eudicotyledons</taxon>
        <taxon>Gunneridae</taxon>
        <taxon>Pentapetalae</taxon>
        <taxon>rosids</taxon>
        <taxon>fabids</taxon>
        <taxon>Malpighiales</taxon>
        <taxon>Erythroxylaceae</taxon>
        <taxon>Erythroxylum</taxon>
    </lineage>
</organism>
<feature type="domain" description="Reverse transcriptase Ty1/copia-type" evidence="1">
    <location>
        <begin position="51"/>
        <end position="147"/>
    </location>
</feature>
<dbReference type="EMBL" id="JAIWQS010000010">
    <property type="protein sequence ID" value="KAJ8753115.1"/>
    <property type="molecule type" value="Genomic_DNA"/>
</dbReference>
<proteinExistence type="predicted"/>
<dbReference type="SUPFAM" id="SSF56672">
    <property type="entry name" value="DNA/RNA polymerases"/>
    <property type="match status" value="1"/>
</dbReference>
<sequence>MVLIIELPAHTHMSKMTRQLNISNAFLHGFLDTKLYMEQPKGFLDQRKPYYTDHSLFVYTNRPHKLFVLVYVDDILVTGSNSSLIEWFVAKLAATFPVRDLGDIHYFLGIEITQLTDGYLLSQSKYIVELLQATQMLDSKPCRTPMATTPTLSGSIGEVLPSSKEYRQVVGTLQYLTLMRPDIAFAINKLAQFLHCATDIHWQTCKRLLCYLQGTSNSGLWLRPFTTLSIQCYSDSD</sequence>